<reference evidence="1" key="1">
    <citation type="journal article" date="2015" name="Nature">
        <title>Complex archaea that bridge the gap between prokaryotes and eukaryotes.</title>
        <authorList>
            <person name="Spang A."/>
            <person name="Saw J.H."/>
            <person name="Jorgensen S.L."/>
            <person name="Zaremba-Niedzwiedzka K."/>
            <person name="Martijn J."/>
            <person name="Lind A.E."/>
            <person name="van Eijk R."/>
            <person name="Schleper C."/>
            <person name="Guy L."/>
            <person name="Ettema T.J."/>
        </authorList>
    </citation>
    <scope>NUCLEOTIDE SEQUENCE</scope>
</reference>
<comment type="caution">
    <text evidence="1">The sequence shown here is derived from an EMBL/GenBank/DDBJ whole genome shotgun (WGS) entry which is preliminary data.</text>
</comment>
<accession>A0A0F9SIK3</accession>
<evidence type="ECO:0000313" key="1">
    <source>
        <dbReference type="EMBL" id="KKN62142.1"/>
    </source>
</evidence>
<proteinExistence type="predicted"/>
<gene>
    <name evidence="1" type="ORF">LCGC14_0515180</name>
</gene>
<protein>
    <submittedName>
        <fullName evidence="1">Uncharacterized protein</fullName>
    </submittedName>
</protein>
<sequence length="63" mass="7704">MEDLNLKKIKRILFDIYDYRKFNLKPFVSRIIAKYFNETTEDFLELNNINKSYIHLTSTEINK</sequence>
<name>A0A0F9SIK3_9ZZZZ</name>
<organism evidence="1">
    <name type="scientific">marine sediment metagenome</name>
    <dbReference type="NCBI Taxonomy" id="412755"/>
    <lineage>
        <taxon>unclassified sequences</taxon>
        <taxon>metagenomes</taxon>
        <taxon>ecological metagenomes</taxon>
    </lineage>
</organism>
<dbReference type="EMBL" id="LAZR01000634">
    <property type="protein sequence ID" value="KKN62142.1"/>
    <property type="molecule type" value="Genomic_DNA"/>
</dbReference>
<dbReference type="AlphaFoldDB" id="A0A0F9SIK3"/>